<gene>
    <name evidence="2" type="ORF">WT2_00288</name>
</gene>
<evidence type="ECO:0000313" key="2">
    <source>
        <dbReference type="EMBL" id="CCC56293.1"/>
    </source>
</evidence>
<dbReference type="Gene3D" id="3.40.50.12780">
    <property type="entry name" value="N-terminal domain of ligase-like"/>
    <property type="match status" value="1"/>
</dbReference>
<reference evidence="2" key="1">
    <citation type="journal article" date="2011" name="J. Bacteriol.">
        <title>Genome Sequence of Weissella thailandensis fsh4-2.</title>
        <authorList>
            <person name="Benomar N."/>
            <person name="Abriouel H."/>
            <person name="Lee H."/>
            <person name="Cho G.S."/>
            <person name="Huch M."/>
            <person name="Pulido R.P."/>
            <person name="Holzapfel W.H."/>
            <person name="Galvez A."/>
            <person name="Franz C.M."/>
        </authorList>
    </citation>
    <scope>NUCLEOTIDE SEQUENCE</scope>
    <source>
        <strain evidence="2">Fsh4-2</strain>
    </source>
</reference>
<dbReference type="EC" id="6.2.1.26" evidence="2"/>
<dbReference type="AlphaFoldDB" id="G0UEY4"/>
<dbReference type="InterPro" id="IPR000873">
    <property type="entry name" value="AMP-dep_synth/lig_dom"/>
</dbReference>
<organism evidence="2">
    <name type="scientific">Weissella thailandensis fsh4-2</name>
    <dbReference type="NCBI Taxonomy" id="1056112"/>
    <lineage>
        <taxon>Bacteria</taxon>
        <taxon>Bacillati</taxon>
        <taxon>Bacillota</taxon>
        <taxon>Bacilli</taxon>
        <taxon>Lactobacillales</taxon>
        <taxon>Lactobacillaceae</taxon>
        <taxon>Weissella</taxon>
    </lineage>
</organism>
<dbReference type="SUPFAM" id="SSF56801">
    <property type="entry name" value="Acetyl-CoA synthetase-like"/>
    <property type="match status" value="1"/>
</dbReference>
<feature type="domain" description="AMP-dependent synthetase/ligase" evidence="1">
    <location>
        <begin position="10"/>
        <end position="120"/>
    </location>
</feature>
<dbReference type="InterPro" id="IPR042099">
    <property type="entry name" value="ANL_N_sf"/>
</dbReference>
<accession>G0UEY4</accession>
<name>G0UEY4_9LACO</name>
<proteinExistence type="predicted"/>
<sequence>MTTLTKQLTEQLQIHKDDELIKDLQLDQWFTGQQLADDVTTLYNFFREIGLMHQDLSLVCLDNSAVYPVLTQAFWQLGVVEHPVAATTPIAQLLAEFNEHTYAVIVVKKELADQLTDQVPLQKQIVKLNTNQHFFRKIETILFIH</sequence>
<reference evidence="2" key="2">
    <citation type="submission" date="2011-07" db="EMBL/GenBank/DDBJ databases">
        <authorList>
            <person name="Franz C."/>
        </authorList>
    </citation>
    <scope>NUCLEOTIDE SEQUENCE</scope>
    <source>
        <strain evidence="2">Fsh4-2</strain>
    </source>
</reference>
<dbReference type="Pfam" id="PF00501">
    <property type="entry name" value="AMP-binding"/>
    <property type="match status" value="1"/>
</dbReference>
<dbReference type="GO" id="GO:0008756">
    <property type="term" value="F:o-succinylbenzoate-CoA ligase activity"/>
    <property type="evidence" value="ECO:0007669"/>
    <property type="project" value="UniProtKB-EC"/>
</dbReference>
<keyword evidence="2" id="KW-0436">Ligase</keyword>
<protein>
    <submittedName>
        <fullName evidence="2">Putative O-succinylbenzoate--CoA ligase</fullName>
        <ecNumber evidence="2">6.2.1.26</ecNumber>
    </submittedName>
</protein>
<dbReference type="EMBL" id="HE575145">
    <property type="protein sequence ID" value="CCC56293.1"/>
    <property type="molecule type" value="Genomic_DNA"/>
</dbReference>
<evidence type="ECO:0000259" key="1">
    <source>
        <dbReference type="Pfam" id="PF00501"/>
    </source>
</evidence>